<dbReference type="InterPro" id="IPR014811">
    <property type="entry name" value="ArgoL1"/>
</dbReference>
<dbReference type="InterPro" id="IPR012337">
    <property type="entry name" value="RNaseH-like_sf"/>
</dbReference>
<evidence type="ECO:0000313" key="2">
    <source>
        <dbReference type="EMBL" id="KAH8106977.1"/>
    </source>
</evidence>
<dbReference type="Pfam" id="PF02170">
    <property type="entry name" value="PAZ"/>
    <property type="match status" value="1"/>
</dbReference>
<dbReference type="PROSITE" id="PS50822">
    <property type="entry name" value="PIWI"/>
    <property type="match status" value="1"/>
</dbReference>
<evidence type="ECO:0000259" key="1">
    <source>
        <dbReference type="PROSITE" id="PS50822"/>
    </source>
</evidence>
<sequence length="842" mass="94847">MATLSVVTNSFRVTEPPKGTFTQYDAITYQVPKPKPGKIFRERKRLIIHELQIRNPSLFTPRGVYDGEAIMWSTNGSIGARTFEITHSQTIFNVTLTPVNTIHATTHHFREIQSLFSQQRSTKKAEIINLLQLIVTQAPALASYKPIKRNCYYSDRDHRPTELGGGLVAWRGYFQSVRPSIERLYVNVDVSTAIVYRSGSLLDDVVADFLGLRNPNIRDIISRLSDPRVFASIARFVKGLLVQIQTVKTPGNWEFGKRISGIVERAGAQMFIKDNVSITVQEYFYQKYGYKLRFPEAFGVRIGQHAIFPAELCKVMPGQVYKKRLGEKQQKLMSRLPSPFDRLRDIQTAVSGNFFNYDRADFLGQMTISRQPERLTGKILPHVDLRLGGEVKKVLVVIQSGFETEQLMTQQTSHYGKWDVHRDTYYKPAEFRSMAVVTFVSAPNAADNLKQFLSALILVMRKRGMTFRSEAQNTRIIAGHPGNIEGAFSSLVQEAPELILVILPASAGDLKKQVKHFALSLPQRWPKARWNPVTQCLREGKYDRSNDQYCNNVALKINAKLGGKNSILAGSRYLNKATMVMGVDVTHPGPGTRGKPSVIGLVASLDETATIYTANAKVQPPRQEYIENLSVEVQAALRFRSRVDEGFHINHVVIFRDGVSEGEYEKIMTEEVEAIANVLKNYPGKPAKLTFIVVTKRHHVRFFISDAMARQDPKLKNNCPAGTVVDADIVSPDYVNFYLQSHSGLIGTSCPSHYVVLRNDLGWSKEHLQAFCYEMCHTYASASRSVSIPAPVYYADKVCSSANWLFSEDLESESTSGDFDLSQWQNDLKVPATTPTNMLYFL</sequence>
<reference evidence="2" key="1">
    <citation type="journal article" date="2021" name="New Phytol.">
        <title>Evolutionary innovations through gain and loss of genes in the ectomycorrhizal Boletales.</title>
        <authorList>
            <person name="Wu G."/>
            <person name="Miyauchi S."/>
            <person name="Morin E."/>
            <person name="Kuo A."/>
            <person name="Drula E."/>
            <person name="Varga T."/>
            <person name="Kohler A."/>
            <person name="Feng B."/>
            <person name="Cao Y."/>
            <person name="Lipzen A."/>
            <person name="Daum C."/>
            <person name="Hundley H."/>
            <person name="Pangilinan J."/>
            <person name="Johnson J."/>
            <person name="Barry K."/>
            <person name="LaButti K."/>
            <person name="Ng V."/>
            <person name="Ahrendt S."/>
            <person name="Min B."/>
            <person name="Choi I.G."/>
            <person name="Park H."/>
            <person name="Plett J.M."/>
            <person name="Magnuson J."/>
            <person name="Spatafora J.W."/>
            <person name="Nagy L.G."/>
            <person name="Henrissat B."/>
            <person name="Grigoriev I.V."/>
            <person name="Yang Z.L."/>
            <person name="Xu J."/>
            <person name="Martin F.M."/>
        </authorList>
    </citation>
    <scope>NUCLEOTIDE SEQUENCE</scope>
    <source>
        <strain evidence="2">KKN 215</strain>
    </source>
</reference>
<comment type="caution">
    <text evidence="2">The sequence shown here is derived from an EMBL/GenBank/DDBJ whole genome shotgun (WGS) entry which is preliminary data.</text>
</comment>
<dbReference type="Gene3D" id="3.40.50.2300">
    <property type="match status" value="1"/>
</dbReference>
<dbReference type="GO" id="GO:0003723">
    <property type="term" value="F:RNA binding"/>
    <property type="evidence" value="ECO:0007669"/>
    <property type="project" value="InterPro"/>
</dbReference>
<evidence type="ECO:0000313" key="3">
    <source>
        <dbReference type="Proteomes" id="UP000813824"/>
    </source>
</evidence>
<gene>
    <name evidence="2" type="ORF">BXZ70DRAFT_1061051</name>
</gene>
<protein>
    <submittedName>
        <fullName evidence="2">Piwi domain-containing protein</fullName>
    </submittedName>
</protein>
<accession>A0A8K0UYC5</accession>
<keyword evidence="3" id="KW-1185">Reference proteome</keyword>
<dbReference type="SMART" id="SM00950">
    <property type="entry name" value="Piwi"/>
    <property type="match status" value="1"/>
</dbReference>
<dbReference type="InterPro" id="IPR036085">
    <property type="entry name" value="PAZ_dom_sf"/>
</dbReference>
<dbReference type="InterPro" id="IPR003165">
    <property type="entry name" value="Piwi"/>
</dbReference>
<dbReference type="OrthoDB" id="10252740at2759"/>
<dbReference type="Pfam" id="PF08699">
    <property type="entry name" value="ArgoL1"/>
    <property type="match status" value="1"/>
</dbReference>
<dbReference type="InterPro" id="IPR003100">
    <property type="entry name" value="PAZ_dom"/>
</dbReference>
<name>A0A8K0UYC5_9AGAR</name>
<proteinExistence type="predicted"/>
<dbReference type="EMBL" id="JAEVFJ010000002">
    <property type="protein sequence ID" value="KAH8106977.1"/>
    <property type="molecule type" value="Genomic_DNA"/>
</dbReference>
<dbReference type="InterPro" id="IPR036397">
    <property type="entry name" value="RNaseH_sf"/>
</dbReference>
<dbReference type="InterPro" id="IPR032474">
    <property type="entry name" value="Argonaute_N"/>
</dbReference>
<dbReference type="SUPFAM" id="SSF101690">
    <property type="entry name" value="PAZ domain"/>
    <property type="match status" value="1"/>
</dbReference>
<dbReference type="SUPFAM" id="SSF53098">
    <property type="entry name" value="Ribonuclease H-like"/>
    <property type="match status" value="1"/>
</dbReference>
<dbReference type="Gene3D" id="3.30.420.10">
    <property type="entry name" value="Ribonuclease H-like superfamily/Ribonuclease H"/>
    <property type="match status" value="1"/>
</dbReference>
<feature type="domain" description="Piwi" evidence="1">
    <location>
        <begin position="498"/>
        <end position="798"/>
    </location>
</feature>
<dbReference type="SMART" id="SM01163">
    <property type="entry name" value="DUF1785"/>
    <property type="match status" value="1"/>
</dbReference>
<dbReference type="Gene3D" id="2.170.260.10">
    <property type="entry name" value="paz domain"/>
    <property type="match status" value="1"/>
</dbReference>
<organism evidence="2 3">
    <name type="scientific">Cristinia sonorae</name>
    <dbReference type="NCBI Taxonomy" id="1940300"/>
    <lineage>
        <taxon>Eukaryota</taxon>
        <taxon>Fungi</taxon>
        <taxon>Dikarya</taxon>
        <taxon>Basidiomycota</taxon>
        <taxon>Agaricomycotina</taxon>
        <taxon>Agaricomycetes</taxon>
        <taxon>Agaricomycetidae</taxon>
        <taxon>Agaricales</taxon>
        <taxon>Pleurotineae</taxon>
        <taxon>Stephanosporaceae</taxon>
        <taxon>Cristinia</taxon>
    </lineage>
</organism>
<dbReference type="Proteomes" id="UP000813824">
    <property type="component" value="Unassembled WGS sequence"/>
</dbReference>
<dbReference type="AlphaFoldDB" id="A0A8K0UYC5"/>
<dbReference type="Pfam" id="PF02171">
    <property type="entry name" value="Piwi"/>
    <property type="match status" value="1"/>
</dbReference>
<dbReference type="PANTHER" id="PTHR22891">
    <property type="entry name" value="EUKARYOTIC TRANSLATION INITIATION FACTOR 2C"/>
    <property type="match status" value="1"/>
</dbReference>
<dbReference type="CDD" id="cd02846">
    <property type="entry name" value="PAZ_argonaute_like"/>
    <property type="match status" value="1"/>
</dbReference>
<dbReference type="Pfam" id="PF16486">
    <property type="entry name" value="ArgoN"/>
    <property type="match status" value="1"/>
</dbReference>